<evidence type="ECO:0000313" key="3">
    <source>
        <dbReference type="Proteomes" id="UP000319040"/>
    </source>
</evidence>
<keyword evidence="2" id="KW-0436">Ligase</keyword>
<dbReference type="Proteomes" id="UP000319040">
    <property type="component" value="Unassembled WGS sequence"/>
</dbReference>
<reference evidence="2 3" key="1">
    <citation type="submission" date="2017-05" db="EMBL/GenBank/DDBJ databases">
        <authorList>
            <person name="Varghese N."/>
            <person name="Submissions S."/>
        </authorList>
    </citation>
    <scope>NUCLEOTIDE SEQUENCE [LARGE SCALE GENOMIC DNA]</scope>
    <source>
        <strain evidence="2 3">DSM 27040</strain>
    </source>
</reference>
<dbReference type="GO" id="GO:0031956">
    <property type="term" value="F:medium-chain fatty acid-CoA ligase activity"/>
    <property type="evidence" value="ECO:0007669"/>
    <property type="project" value="TreeGrafter"/>
</dbReference>
<keyword evidence="3" id="KW-1185">Reference proteome</keyword>
<dbReference type="InterPro" id="IPR000873">
    <property type="entry name" value="AMP-dep_synth/lig_dom"/>
</dbReference>
<proteinExistence type="predicted"/>
<evidence type="ECO:0000259" key="1">
    <source>
        <dbReference type="Pfam" id="PF00501"/>
    </source>
</evidence>
<dbReference type="InterPro" id="IPR045851">
    <property type="entry name" value="AMP-bd_C_sf"/>
</dbReference>
<dbReference type="AlphaFoldDB" id="A0A521EP51"/>
<dbReference type="PANTHER" id="PTHR43201:SF32">
    <property type="entry name" value="2-SUCCINYLBENZOATE--COA LIGASE, CHLOROPLASTIC_PEROXISOMAL"/>
    <property type="match status" value="1"/>
</dbReference>
<protein>
    <submittedName>
        <fullName evidence="2">O-succinylbenzoic acid--CoA ligase</fullName>
    </submittedName>
</protein>
<dbReference type="SUPFAM" id="SSF56801">
    <property type="entry name" value="Acetyl-CoA synthetase-like"/>
    <property type="match status" value="1"/>
</dbReference>
<accession>A0A521EP51</accession>
<evidence type="ECO:0000313" key="2">
    <source>
        <dbReference type="EMBL" id="SMO85717.1"/>
    </source>
</evidence>
<dbReference type="Gene3D" id="3.40.50.12780">
    <property type="entry name" value="N-terminal domain of ligase-like"/>
    <property type="match status" value="1"/>
</dbReference>
<feature type="domain" description="AMP-dependent synthetase/ligase" evidence="1">
    <location>
        <begin position="61"/>
        <end position="208"/>
    </location>
</feature>
<gene>
    <name evidence="2" type="ORF">SAMN06265379_11028</name>
</gene>
<dbReference type="Gene3D" id="3.30.300.30">
    <property type="match status" value="1"/>
</dbReference>
<dbReference type="Pfam" id="PF00501">
    <property type="entry name" value="AMP-binding"/>
    <property type="match status" value="1"/>
</dbReference>
<organism evidence="2 3">
    <name type="scientific">Saccharicrinis carchari</name>
    <dbReference type="NCBI Taxonomy" id="1168039"/>
    <lineage>
        <taxon>Bacteria</taxon>
        <taxon>Pseudomonadati</taxon>
        <taxon>Bacteroidota</taxon>
        <taxon>Bacteroidia</taxon>
        <taxon>Marinilabiliales</taxon>
        <taxon>Marinilabiliaceae</taxon>
        <taxon>Saccharicrinis</taxon>
    </lineage>
</organism>
<dbReference type="OrthoDB" id="8870348at2"/>
<dbReference type="PANTHER" id="PTHR43201">
    <property type="entry name" value="ACYL-COA SYNTHETASE"/>
    <property type="match status" value="1"/>
</dbReference>
<name>A0A521EP51_SACCC</name>
<dbReference type="GO" id="GO:0006631">
    <property type="term" value="P:fatty acid metabolic process"/>
    <property type="evidence" value="ECO:0007669"/>
    <property type="project" value="TreeGrafter"/>
</dbReference>
<sequence length="359" mass="40202">MGNYTLRKYDSIKLNGVKRHGEGLRIFCLQELTKTNTPEWEQAVYRFIIEWLSFEDFVTAHTSGSTGKPKEIRLQKKYMIASALKTIDFFNLSEGKTVLLCLSANYIAGKMMLIRAMVGGFNLLLAEPTGAPLKQINEPIDFTAMVPLQVFNSLPDFGHKVKNVIIGGGVLSSELLKKMHGLPTRFFETYGMTETVSHVAVKLIGEESTPFKAMPNVTFAIDNRGCLIITAPDITDHPIVTNDIVELRDDCEFFFLGRYDNVINSGGVKIIPEEVERKLSDVLKVPFLISAVPDEKLGEKVVVVLQEYSQGNLSLSDLSACLSPYEIPKAILRIAQFPLTDSGKVKRYEVRKMIAEEYH</sequence>
<dbReference type="RefSeq" id="WP_142534354.1">
    <property type="nucleotide sequence ID" value="NZ_FXTB01000010.1"/>
</dbReference>
<dbReference type="InterPro" id="IPR042099">
    <property type="entry name" value="ANL_N_sf"/>
</dbReference>
<dbReference type="EMBL" id="FXTB01000010">
    <property type="protein sequence ID" value="SMO85717.1"/>
    <property type="molecule type" value="Genomic_DNA"/>
</dbReference>